<evidence type="ECO:0000256" key="1">
    <source>
        <dbReference type="SAM" id="MobiDB-lite"/>
    </source>
</evidence>
<dbReference type="AlphaFoldDB" id="A0A2C6KYE6"/>
<keyword evidence="2" id="KW-0732">Signal</keyword>
<organism evidence="3 4">
    <name type="scientific">Cystoisospora suis</name>
    <dbReference type="NCBI Taxonomy" id="483139"/>
    <lineage>
        <taxon>Eukaryota</taxon>
        <taxon>Sar</taxon>
        <taxon>Alveolata</taxon>
        <taxon>Apicomplexa</taxon>
        <taxon>Conoidasida</taxon>
        <taxon>Coccidia</taxon>
        <taxon>Eucoccidiorida</taxon>
        <taxon>Eimeriorina</taxon>
        <taxon>Sarcocystidae</taxon>
        <taxon>Cystoisospora</taxon>
    </lineage>
</organism>
<feature type="chain" id="PRO_5013220033" description="Transmembrane protein" evidence="2">
    <location>
        <begin position="32"/>
        <end position="55"/>
    </location>
</feature>
<evidence type="ECO:0000313" key="3">
    <source>
        <dbReference type="EMBL" id="PHJ20836.1"/>
    </source>
</evidence>
<feature type="signal peptide" evidence="2">
    <location>
        <begin position="1"/>
        <end position="31"/>
    </location>
</feature>
<evidence type="ECO:0000256" key="2">
    <source>
        <dbReference type="SAM" id="SignalP"/>
    </source>
</evidence>
<dbReference type="VEuPathDB" id="ToxoDB:CSUI_005320"/>
<keyword evidence="4" id="KW-1185">Reference proteome</keyword>
<dbReference type="RefSeq" id="XP_067922522.1">
    <property type="nucleotide sequence ID" value="XM_068065497.1"/>
</dbReference>
<proteinExistence type="predicted"/>
<evidence type="ECO:0000313" key="4">
    <source>
        <dbReference type="Proteomes" id="UP000221165"/>
    </source>
</evidence>
<feature type="region of interest" description="Disordered" evidence="1">
    <location>
        <begin position="34"/>
        <end position="55"/>
    </location>
</feature>
<comment type="caution">
    <text evidence="3">The sequence shown here is derived from an EMBL/GenBank/DDBJ whole genome shotgun (WGS) entry which is preliminary data.</text>
</comment>
<dbReference type="Proteomes" id="UP000221165">
    <property type="component" value="Unassembled WGS sequence"/>
</dbReference>
<dbReference type="EMBL" id="MIGC01002573">
    <property type="protein sequence ID" value="PHJ20836.1"/>
    <property type="molecule type" value="Genomic_DNA"/>
</dbReference>
<accession>A0A2C6KYE6</accession>
<dbReference type="GeneID" id="94428708"/>
<protein>
    <recommendedName>
        <fullName evidence="5">Transmembrane protein</fullName>
    </recommendedName>
</protein>
<feature type="non-terminal residue" evidence="3">
    <location>
        <position position="55"/>
    </location>
</feature>
<evidence type="ECO:0008006" key="5">
    <source>
        <dbReference type="Google" id="ProtNLM"/>
    </source>
</evidence>
<name>A0A2C6KYE6_9APIC</name>
<reference evidence="3 4" key="1">
    <citation type="journal article" date="2017" name="Int. J. Parasitol.">
        <title>The genome of the protozoan parasite Cystoisospora suis and a reverse vaccinology approach to identify vaccine candidates.</title>
        <authorList>
            <person name="Palmieri N."/>
            <person name="Shrestha A."/>
            <person name="Ruttkowski B."/>
            <person name="Beck T."/>
            <person name="Vogl C."/>
            <person name="Tomley F."/>
            <person name="Blake D.P."/>
            <person name="Joachim A."/>
        </authorList>
    </citation>
    <scope>NUCLEOTIDE SEQUENCE [LARGE SCALE GENOMIC DNA]</scope>
    <source>
        <strain evidence="3 4">Wien I</strain>
    </source>
</reference>
<sequence>MVSLQRHLYQRSLHKCIYLLFFFLLFHSSSSSFIQGVHTPGGRRTRIDCRPLSSR</sequence>
<gene>
    <name evidence="3" type="ORF">CSUI_005320</name>
</gene>